<keyword evidence="1" id="KW-0812">Transmembrane</keyword>
<dbReference type="AlphaFoldDB" id="R5TPB3"/>
<feature type="transmembrane region" description="Helical" evidence="1">
    <location>
        <begin position="63"/>
        <end position="84"/>
    </location>
</feature>
<keyword evidence="1" id="KW-1133">Transmembrane helix</keyword>
<dbReference type="InterPro" id="IPR006391">
    <property type="entry name" value="P-type_ATPase_bsu_IA"/>
</dbReference>
<proteinExistence type="predicted"/>
<protein>
    <submittedName>
        <fullName evidence="2">Potassium-transporting ATPase B chain</fullName>
    </submittedName>
</protein>
<dbReference type="GO" id="GO:0016020">
    <property type="term" value="C:membrane"/>
    <property type="evidence" value="ECO:0007669"/>
    <property type="project" value="InterPro"/>
</dbReference>
<keyword evidence="1" id="KW-0472">Membrane</keyword>
<accession>R5TPB3</accession>
<sequence>MAKKDKTKFITKDILRSSILGAFQKLDLRYMIKNPVMFVVEIGFLFTLVLTVFPTLFGGSEEYRVYNGVVTVVLFVTVLFANFAESVAEGRGKAQAASLKKTKQDTKARLLLANGEEKVINASELKKRRYRACKDRRGDSERWRDHRRCCICR</sequence>
<feature type="transmembrane region" description="Helical" evidence="1">
    <location>
        <begin position="36"/>
        <end position="57"/>
    </location>
</feature>
<evidence type="ECO:0000256" key="1">
    <source>
        <dbReference type="SAM" id="Phobius"/>
    </source>
</evidence>
<dbReference type="GO" id="GO:0008556">
    <property type="term" value="F:P-type potassium transmembrane transporter activity"/>
    <property type="evidence" value="ECO:0007669"/>
    <property type="project" value="InterPro"/>
</dbReference>
<name>R5TPB3_MEDGN</name>
<comment type="caution">
    <text evidence="2">The sequence shown here is derived from an EMBL/GenBank/DDBJ whole genome shotgun (WGS) entry which is preliminary data.</text>
</comment>
<dbReference type="EMBL" id="CBAL010000082">
    <property type="protein sequence ID" value="CCZ67598.1"/>
    <property type="molecule type" value="Genomic_DNA"/>
</dbReference>
<dbReference type="PANTHER" id="PTHR43743">
    <property type="entry name" value="POTASSIUM-TRANSPORTING ATPASE ATP-BINDING SUBUNIT"/>
    <property type="match status" value="1"/>
</dbReference>
<dbReference type="GO" id="GO:0005524">
    <property type="term" value="F:ATP binding"/>
    <property type="evidence" value="ECO:0007669"/>
    <property type="project" value="UniProtKB-KW"/>
</dbReference>
<organism evidence="2">
    <name type="scientific">Mediterraneibacter gnavus CAG:126</name>
    <dbReference type="NCBI Taxonomy" id="1263106"/>
    <lineage>
        <taxon>Bacteria</taxon>
        <taxon>Bacillati</taxon>
        <taxon>Bacillota</taxon>
        <taxon>Clostridia</taxon>
        <taxon>Lachnospirales</taxon>
        <taxon>Lachnospiraceae</taxon>
        <taxon>Mediterraneibacter</taxon>
    </lineage>
</organism>
<evidence type="ECO:0000313" key="2">
    <source>
        <dbReference type="EMBL" id="CCZ67598.1"/>
    </source>
</evidence>
<dbReference type="PANTHER" id="PTHR43743:SF1">
    <property type="entry name" value="POTASSIUM-TRANSPORTING ATPASE ATP-BINDING SUBUNIT"/>
    <property type="match status" value="1"/>
</dbReference>
<dbReference type="Proteomes" id="UP000018114">
    <property type="component" value="Unassembled WGS sequence"/>
</dbReference>
<reference evidence="2" key="1">
    <citation type="submission" date="2012-11" db="EMBL/GenBank/DDBJ databases">
        <title>Dependencies among metagenomic species, viruses, plasmids and units of genetic variation.</title>
        <authorList>
            <person name="Nielsen H.B."/>
            <person name="Almeida M."/>
            <person name="Juncker A.S."/>
            <person name="Rasmussen S."/>
            <person name="Li J."/>
            <person name="Sunagawa S."/>
            <person name="Plichta D."/>
            <person name="Gautier L."/>
            <person name="Le Chatelier E."/>
            <person name="Peletier E."/>
            <person name="Bonde I."/>
            <person name="Nielsen T."/>
            <person name="Manichanh C."/>
            <person name="Arumugam M."/>
            <person name="Batto J."/>
            <person name="Santos M.B.Q.D."/>
            <person name="Blom N."/>
            <person name="Borruel N."/>
            <person name="Burgdorf K.S."/>
            <person name="Boumezbeur F."/>
            <person name="Casellas F."/>
            <person name="Dore J."/>
            <person name="Guarner F."/>
            <person name="Hansen T."/>
            <person name="Hildebrand F."/>
            <person name="Kaas R.S."/>
            <person name="Kennedy S."/>
            <person name="Kristiansen K."/>
            <person name="Kultima J.R."/>
            <person name="Leonard P."/>
            <person name="Levenez F."/>
            <person name="Lund O."/>
            <person name="Moumen B."/>
            <person name="Le Paslier D."/>
            <person name="Pons N."/>
            <person name="Pedersen O."/>
            <person name="Prifti E."/>
            <person name="Qin J."/>
            <person name="Raes J."/>
            <person name="Tap J."/>
            <person name="Tims S."/>
            <person name="Ussery D.W."/>
            <person name="Yamada T."/>
            <person name="MetaHit consortium"/>
            <person name="Renault P."/>
            <person name="Sicheritz-Ponten T."/>
            <person name="Bork P."/>
            <person name="Wang J."/>
            <person name="Brunak S."/>
            <person name="Ehrlich S.D."/>
        </authorList>
    </citation>
    <scope>NUCLEOTIDE SEQUENCE [LARGE SCALE GENOMIC DNA]</scope>
</reference>
<gene>
    <name evidence="2" type="ORF">BN481_00427</name>
</gene>